<dbReference type="Proteomes" id="UP000294194">
    <property type="component" value="Unassembled WGS sequence"/>
</dbReference>
<dbReference type="EMBL" id="SISG01000001">
    <property type="protein sequence ID" value="TBN56656.1"/>
    <property type="molecule type" value="Genomic_DNA"/>
</dbReference>
<evidence type="ECO:0000313" key="1">
    <source>
        <dbReference type="EMBL" id="TBN56656.1"/>
    </source>
</evidence>
<dbReference type="InterPro" id="IPR027417">
    <property type="entry name" value="P-loop_NTPase"/>
</dbReference>
<comment type="caution">
    <text evidence="1">The sequence shown here is derived from an EMBL/GenBank/DDBJ whole genome shotgun (WGS) entry which is preliminary data.</text>
</comment>
<dbReference type="AlphaFoldDB" id="A0A4Q9GPG6"/>
<evidence type="ECO:0008006" key="3">
    <source>
        <dbReference type="Google" id="ProtNLM"/>
    </source>
</evidence>
<keyword evidence="2" id="KW-1185">Reference proteome</keyword>
<protein>
    <recommendedName>
        <fullName evidence="3">Protein ImuA</fullName>
    </recommendedName>
</protein>
<name>A0A4Q9GPG6_9MICO</name>
<proteinExistence type="predicted"/>
<dbReference type="Gene3D" id="3.40.50.300">
    <property type="entry name" value="P-loop containing nucleotide triphosphate hydrolases"/>
    <property type="match status" value="1"/>
</dbReference>
<accession>A0A4Q9GPG6</accession>
<organism evidence="1 2">
    <name type="scientific">Glaciihabitans arcticus</name>
    <dbReference type="NCBI Taxonomy" id="2668039"/>
    <lineage>
        <taxon>Bacteria</taxon>
        <taxon>Bacillati</taxon>
        <taxon>Actinomycetota</taxon>
        <taxon>Actinomycetes</taxon>
        <taxon>Micrococcales</taxon>
        <taxon>Microbacteriaceae</taxon>
        <taxon>Glaciihabitans</taxon>
    </lineage>
</organism>
<reference evidence="2" key="1">
    <citation type="submission" date="2019-02" db="EMBL/GenBank/DDBJ databases">
        <title>Glaciihabitans arcticus sp. nov., a psychrotolerant bacterium isolated from polar soil.</title>
        <authorList>
            <person name="Dahal R.H."/>
        </authorList>
    </citation>
    <scope>NUCLEOTIDE SEQUENCE [LARGE SCALE GENOMIC DNA]</scope>
    <source>
        <strain evidence="2">RP-3-7</strain>
    </source>
</reference>
<evidence type="ECO:0000313" key="2">
    <source>
        <dbReference type="Proteomes" id="UP000294194"/>
    </source>
</evidence>
<sequence length="279" mass="29203">MSAAIDIFERMFEYEEMPSVASASPVEVVGAPVSAASDRAAGDTVAHLQSRIRQMQATKLDARTIPTHPAIAALLPGGGLQQGSVYSVAGSGTLLMALLAAPSAAGSWCGVVGVPEFGLEAAQRFGIELERLVLVPHPGDQWIAVTAAVADALSVVVMRPPKRASDGAITRLAARLRQRGSTLIVLGTWPQSEAMLTLSESDWSGIGEGHGHLESRQATVTVTSRLGGRPRSARLWLPDRAEEFRRVTPGIATPGIATPARTAPAAPDRIMPDRIVAAG</sequence>
<gene>
    <name evidence="1" type="ORF">EYE40_04170</name>
</gene>